<evidence type="ECO:0000256" key="1">
    <source>
        <dbReference type="SAM" id="Phobius"/>
    </source>
</evidence>
<keyword evidence="1" id="KW-0472">Membrane</keyword>
<name>A0A0V1F7Y4_TRIPS</name>
<accession>A0A0V1F7Y4</accession>
<feature type="transmembrane region" description="Helical" evidence="1">
    <location>
        <begin position="12"/>
        <end position="30"/>
    </location>
</feature>
<keyword evidence="3" id="KW-1185">Reference proteome</keyword>
<proteinExistence type="predicted"/>
<dbReference type="AlphaFoldDB" id="A0A0V1F7Y4"/>
<evidence type="ECO:0000313" key="2">
    <source>
        <dbReference type="EMBL" id="KRY82062.1"/>
    </source>
</evidence>
<protein>
    <submittedName>
        <fullName evidence="2">Uncharacterized protein</fullName>
    </submittedName>
</protein>
<organism evidence="2 3">
    <name type="scientific">Trichinella pseudospiralis</name>
    <name type="common">Parasitic roundworm</name>
    <dbReference type="NCBI Taxonomy" id="6337"/>
    <lineage>
        <taxon>Eukaryota</taxon>
        <taxon>Metazoa</taxon>
        <taxon>Ecdysozoa</taxon>
        <taxon>Nematoda</taxon>
        <taxon>Enoplea</taxon>
        <taxon>Dorylaimia</taxon>
        <taxon>Trichinellida</taxon>
        <taxon>Trichinellidae</taxon>
        <taxon>Trichinella</taxon>
    </lineage>
</organism>
<comment type="caution">
    <text evidence="2">The sequence shown here is derived from an EMBL/GenBank/DDBJ whole genome shotgun (WGS) entry which is preliminary data.</text>
</comment>
<dbReference type="EMBL" id="JYDT01000190">
    <property type="protein sequence ID" value="KRY82062.1"/>
    <property type="molecule type" value="Genomic_DNA"/>
</dbReference>
<reference evidence="2 3" key="1">
    <citation type="submission" date="2015-01" db="EMBL/GenBank/DDBJ databases">
        <title>Evolution of Trichinella species and genotypes.</title>
        <authorList>
            <person name="Korhonen P.K."/>
            <person name="Edoardo P."/>
            <person name="Giuseppe L.R."/>
            <person name="Gasser R.B."/>
        </authorList>
    </citation>
    <scope>NUCLEOTIDE SEQUENCE [LARGE SCALE GENOMIC DNA]</scope>
    <source>
        <strain evidence="2">ISS470</strain>
    </source>
</reference>
<gene>
    <name evidence="2" type="ORF">T4D_1437</name>
</gene>
<keyword evidence="1" id="KW-1133">Transmembrane helix</keyword>
<sequence>MGRPGMTPDYIMATLPNFWNLTLSFAYFILDRIKRFSKERL</sequence>
<keyword evidence="1" id="KW-0812">Transmembrane</keyword>
<evidence type="ECO:0000313" key="3">
    <source>
        <dbReference type="Proteomes" id="UP000054995"/>
    </source>
</evidence>
<dbReference type="Proteomes" id="UP000054995">
    <property type="component" value="Unassembled WGS sequence"/>
</dbReference>